<dbReference type="PANTHER" id="PTHR11360">
    <property type="entry name" value="MONOCARBOXYLATE TRANSPORTER"/>
    <property type="match status" value="1"/>
</dbReference>
<feature type="transmembrane region" description="Helical" evidence="4">
    <location>
        <begin position="315"/>
        <end position="334"/>
    </location>
</feature>
<organism evidence="5 6">
    <name type="scientific">Exophiala mesophila</name>
    <name type="common">Black yeast-like fungus</name>
    <dbReference type="NCBI Taxonomy" id="212818"/>
    <lineage>
        <taxon>Eukaryota</taxon>
        <taxon>Fungi</taxon>
        <taxon>Dikarya</taxon>
        <taxon>Ascomycota</taxon>
        <taxon>Pezizomycotina</taxon>
        <taxon>Eurotiomycetes</taxon>
        <taxon>Chaetothyriomycetidae</taxon>
        <taxon>Chaetothyriales</taxon>
        <taxon>Herpotrichiellaceae</taxon>
        <taxon>Exophiala</taxon>
    </lineage>
</organism>
<keyword evidence="4" id="KW-0472">Membrane</keyword>
<dbReference type="Proteomes" id="UP000054302">
    <property type="component" value="Unassembled WGS sequence"/>
</dbReference>
<dbReference type="SUPFAM" id="SSF103473">
    <property type="entry name" value="MFS general substrate transporter"/>
    <property type="match status" value="1"/>
</dbReference>
<sequence>MSAPKDIEKNGGHQPGTDSYDATNTMTTTNTIPEPVPGEPLELSPSKHAAGNSFLSRTISRVRTKDSIDPGPPPDGGTHAWFMACLAHLVIFNIWGLVNSFGIFQVYYVQVMQIGDESSVAWIGTVQTFVLYLIGTFSGRGLDAGFFSVQMWVGSLLYVLGMFLLSLCTTYWQVFLAQAICMGIGYGMVFVPTLALTSTYFLKRRSIALAIAVTGSCSGGLVFPAIAERMLPRAGFGWTVRTMAFVMLVLAIISASFLKPRLPPRKSGPIVEWAAFKEGPYAIYVLGGFLYFWSVYIGFYFVGSFGRDALGTSQSTSLSLIMVLNGVGLVGRVLPNYAAQQWFGPLNTVIPITFAASIVLFSWIAVNTVTGLWIFATFYGLTAAGIQGLFPVVLTSLTTDQKKAGVRAGMAFSVVVSLSDAWPRPKSYAYYLVLGICRTHRGPHCRRVDRPWRRLIFWTSALLGDSHVGGCMCTALDTICGGGLA</sequence>
<evidence type="ECO:0000256" key="3">
    <source>
        <dbReference type="SAM" id="MobiDB-lite"/>
    </source>
</evidence>
<feature type="transmembrane region" description="Helical" evidence="4">
    <location>
        <begin position="346"/>
        <end position="366"/>
    </location>
</feature>
<dbReference type="GeneID" id="27318444"/>
<gene>
    <name evidence="5" type="ORF">PV10_00599</name>
</gene>
<dbReference type="AlphaFoldDB" id="A0A0D1ZS58"/>
<proteinExistence type="inferred from homology"/>
<dbReference type="InterPro" id="IPR011701">
    <property type="entry name" value="MFS"/>
</dbReference>
<reference evidence="5 6" key="1">
    <citation type="submission" date="2015-01" db="EMBL/GenBank/DDBJ databases">
        <title>The Genome Sequence of Exophiala mesophila CBS40295.</title>
        <authorList>
            <consortium name="The Broad Institute Genomics Platform"/>
            <person name="Cuomo C."/>
            <person name="de Hoog S."/>
            <person name="Gorbushina A."/>
            <person name="Stielow B."/>
            <person name="Teixiera M."/>
            <person name="Abouelleil A."/>
            <person name="Chapman S.B."/>
            <person name="Priest M."/>
            <person name="Young S.K."/>
            <person name="Wortman J."/>
            <person name="Nusbaum C."/>
            <person name="Birren B."/>
        </authorList>
    </citation>
    <scope>NUCLEOTIDE SEQUENCE [LARGE SCALE GENOMIC DNA]</scope>
    <source>
        <strain evidence="5 6">CBS 40295</strain>
    </source>
</reference>
<comment type="similarity">
    <text evidence="2">Belongs to the major facilitator superfamily. Monocarboxylate porter (TC 2.A.1.13) family.</text>
</comment>
<dbReference type="PANTHER" id="PTHR11360:SF130">
    <property type="entry name" value="MAJOR FACILITATOR SUPERFAMILY (MFS) PROFILE DOMAIN-CONTAINING PROTEIN-RELATED"/>
    <property type="match status" value="1"/>
</dbReference>
<feature type="transmembrane region" description="Helical" evidence="4">
    <location>
        <begin position="372"/>
        <end position="394"/>
    </location>
</feature>
<comment type="subcellular location">
    <subcellularLocation>
        <location evidence="1">Membrane</location>
        <topology evidence="1">Multi-pass membrane protein</topology>
    </subcellularLocation>
</comment>
<dbReference type="RefSeq" id="XP_016228353.1">
    <property type="nucleotide sequence ID" value="XM_016364704.1"/>
</dbReference>
<evidence type="ECO:0000313" key="5">
    <source>
        <dbReference type="EMBL" id="KIV96779.1"/>
    </source>
</evidence>
<dbReference type="Gene3D" id="1.20.1250.20">
    <property type="entry name" value="MFS general substrate transporter like domains"/>
    <property type="match status" value="1"/>
</dbReference>
<keyword evidence="4" id="KW-0812">Transmembrane</keyword>
<feature type="transmembrane region" description="Helical" evidence="4">
    <location>
        <begin position="171"/>
        <end position="195"/>
    </location>
</feature>
<evidence type="ECO:0000256" key="4">
    <source>
        <dbReference type="SAM" id="Phobius"/>
    </source>
</evidence>
<dbReference type="EMBL" id="KN847520">
    <property type="protein sequence ID" value="KIV96779.1"/>
    <property type="molecule type" value="Genomic_DNA"/>
</dbReference>
<feature type="transmembrane region" description="Helical" evidence="4">
    <location>
        <begin position="279"/>
        <end position="303"/>
    </location>
</feature>
<dbReference type="VEuPathDB" id="FungiDB:PV10_00599"/>
<evidence type="ECO:0000256" key="1">
    <source>
        <dbReference type="ARBA" id="ARBA00004141"/>
    </source>
</evidence>
<dbReference type="GO" id="GO:0016020">
    <property type="term" value="C:membrane"/>
    <property type="evidence" value="ECO:0007669"/>
    <property type="project" value="UniProtKB-SubCell"/>
</dbReference>
<dbReference type="GO" id="GO:0022857">
    <property type="term" value="F:transmembrane transporter activity"/>
    <property type="evidence" value="ECO:0007669"/>
    <property type="project" value="InterPro"/>
</dbReference>
<feature type="region of interest" description="Disordered" evidence="3">
    <location>
        <begin position="1"/>
        <end position="50"/>
    </location>
</feature>
<dbReference type="InterPro" id="IPR036259">
    <property type="entry name" value="MFS_trans_sf"/>
</dbReference>
<dbReference type="OrthoDB" id="6499973at2759"/>
<evidence type="ECO:0000256" key="2">
    <source>
        <dbReference type="ARBA" id="ARBA00006727"/>
    </source>
</evidence>
<feature type="transmembrane region" description="Helical" evidence="4">
    <location>
        <begin position="120"/>
        <end position="137"/>
    </location>
</feature>
<dbReference type="InterPro" id="IPR050327">
    <property type="entry name" value="Proton-linked_MCT"/>
</dbReference>
<keyword evidence="4" id="KW-1133">Transmembrane helix</keyword>
<feature type="transmembrane region" description="Helical" evidence="4">
    <location>
        <begin position="207"/>
        <end position="226"/>
    </location>
</feature>
<feature type="transmembrane region" description="Helical" evidence="4">
    <location>
        <begin position="238"/>
        <end position="258"/>
    </location>
</feature>
<evidence type="ECO:0008006" key="7">
    <source>
        <dbReference type="Google" id="ProtNLM"/>
    </source>
</evidence>
<feature type="transmembrane region" description="Helical" evidence="4">
    <location>
        <begin position="80"/>
        <end position="108"/>
    </location>
</feature>
<dbReference type="Pfam" id="PF07690">
    <property type="entry name" value="MFS_1"/>
    <property type="match status" value="1"/>
</dbReference>
<feature type="transmembrane region" description="Helical" evidence="4">
    <location>
        <begin position="144"/>
        <end position="165"/>
    </location>
</feature>
<protein>
    <recommendedName>
        <fullName evidence="7">Major facilitator superfamily (MFS) profile domain-containing protein</fullName>
    </recommendedName>
</protein>
<feature type="compositionally biased region" description="Basic and acidic residues" evidence="3">
    <location>
        <begin position="1"/>
        <end position="11"/>
    </location>
</feature>
<accession>A0A0D1ZS58</accession>
<keyword evidence="6" id="KW-1185">Reference proteome</keyword>
<evidence type="ECO:0000313" key="6">
    <source>
        <dbReference type="Proteomes" id="UP000054302"/>
    </source>
</evidence>
<name>A0A0D1ZS58_EXOME</name>